<dbReference type="Pfam" id="PF00201">
    <property type="entry name" value="UDPGT"/>
    <property type="match status" value="1"/>
</dbReference>
<evidence type="ECO:0008006" key="6">
    <source>
        <dbReference type="Google" id="ProtNLM"/>
    </source>
</evidence>
<dbReference type="FunFam" id="3.40.50.2000:FF:000071">
    <property type="entry name" value="Glycosyltransferase"/>
    <property type="match status" value="1"/>
</dbReference>
<dbReference type="CDD" id="cd03784">
    <property type="entry name" value="GT1_Gtf-like"/>
    <property type="match status" value="1"/>
</dbReference>
<dbReference type="PANTHER" id="PTHR48047">
    <property type="entry name" value="GLYCOSYLTRANSFERASE"/>
    <property type="match status" value="1"/>
</dbReference>
<comment type="similarity">
    <text evidence="1">Belongs to the UDP-glycosyltransferase family.</text>
</comment>
<evidence type="ECO:0000256" key="2">
    <source>
        <dbReference type="ARBA" id="ARBA00022676"/>
    </source>
</evidence>
<keyword evidence="3" id="KW-0808">Transferase</keyword>
<name>A0A8K0GWW1_9ROSA</name>
<keyword evidence="5" id="KW-1185">Reference proteome</keyword>
<evidence type="ECO:0000313" key="4">
    <source>
        <dbReference type="EMBL" id="KAF3441131.1"/>
    </source>
</evidence>
<evidence type="ECO:0000256" key="1">
    <source>
        <dbReference type="ARBA" id="ARBA00009995"/>
    </source>
</evidence>
<reference evidence="4" key="1">
    <citation type="submission" date="2020-03" db="EMBL/GenBank/DDBJ databases">
        <title>A high-quality chromosome-level genome assembly of a woody plant with both climbing and erect habits, Rhamnella rubrinervis.</title>
        <authorList>
            <person name="Lu Z."/>
            <person name="Yang Y."/>
            <person name="Zhu X."/>
            <person name="Sun Y."/>
        </authorList>
    </citation>
    <scope>NUCLEOTIDE SEQUENCE</scope>
    <source>
        <strain evidence="4">BYM</strain>
        <tissue evidence="4">Leaf</tissue>
    </source>
</reference>
<evidence type="ECO:0000256" key="3">
    <source>
        <dbReference type="ARBA" id="ARBA00022679"/>
    </source>
</evidence>
<accession>A0A8K0GWW1</accession>
<dbReference type="SUPFAM" id="SSF53756">
    <property type="entry name" value="UDP-Glycosyltransferase/glycogen phosphorylase"/>
    <property type="match status" value="1"/>
</dbReference>
<comment type="caution">
    <text evidence="4">The sequence shown here is derived from an EMBL/GenBank/DDBJ whole genome shotgun (WGS) entry which is preliminary data.</text>
</comment>
<keyword evidence="2" id="KW-0328">Glycosyltransferase</keyword>
<dbReference type="PANTHER" id="PTHR48047:SF229">
    <property type="entry name" value="UDP-GLYCOSYLTRANSFERASE 73C3-RELATED"/>
    <property type="match status" value="1"/>
</dbReference>
<sequence>MGSQAHQLHFILFPLMAQGHMIPMVDIAKMLAQRGAIVTIFTTPLNAQRFETVLSRAARQSEHRIQVIQLKFPCQEAGLPDGCESCDMILRAEYFSNFFTATAMLEKQAENLVKELAPPPNCVISDFCLPWTINIARMLHIPRISFFGVGCFFLLCMHTIKTSKIYEKIDSDSEYFVLPDIPDRIEVTKPQLPGTLPLSEQVAAAENETYGVFANTFEEMEPEYVKEYKKVRNDRVWCVGPVSLTNKEELDKAQRGNKSSVDRNECLKWLDSWEQASVVYVCFGSLCNLTTSQQIELGLGLEASNKPFIWVLRGENKLEEVDKWIKEDGFEERTKSRGLLIRGWAPQVLILSHPSIGGFLTHCGWNSTMEAISTGVSMLTWPLFWDQFLNERLVTQVLKIGVRVGVEVPLLFGQEEKVGVLVKKEDVKRAIEKLMGEDQEIKERRERAGKLGAMAKKAVEQGGSSDLNMSSFIQKIKQLSSIHKSTKE</sequence>
<dbReference type="OrthoDB" id="5835829at2759"/>
<dbReference type="InterPro" id="IPR002213">
    <property type="entry name" value="UDP_glucos_trans"/>
</dbReference>
<gene>
    <name evidence="4" type="ORF">FNV43_RR15042</name>
</gene>
<dbReference type="GO" id="GO:0035251">
    <property type="term" value="F:UDP-glucosyltransferase activity"/>
    <property type="evidence" value="ECO:0007669"/>
    <property type="project" value="TreeGrafter"/>
</dbReference>
<organism evidence="4 5">
    <name type="scientific">Rhamnella rubrinervis</name>
    <dbReference type="NCBI Taxonomy" id="2594499"/>
    <lineage>
        <taxon>Eukaryota</taxon>
        <taxon>Viridiplantae</taxon>
        <taxon>Streptophyta</taxon>
        <taxon>Embryophyta</taxon>
        <taxon>Tracheophyta</taxon>
        <taxon>Spermatophyta</taxon>
        <taxon>Magnoliopsida</taxon>
        <taxon>eudicotyledons</taxon>
        <taxon>Gunneridae</taxon>
        <taxon>Pentapetalae</taxon>
        <taxon>rosids</taxon>
        <taxon>fabids</taxon>
        <taxon>Rosales</taxon>
        <taxon>Rhamnaceae</taxon>
        <taxon>rhamnoid group</taxon>
        <taxon>Rhamneae</taxon>
        <taxon>Rhamnella</taxon>
    </lineage>
</organism>
<dbReference type="Proteomes" id="UP000796880">
    <property type="component" value="Unassembled WGS sequence"/>
</dbReference>
<dbReference type="Gene3D" id="3.40.50.2000">
    <property type="entry name" value="Glycogen Phosphorylase B"/>
    <property type="match status" value="2"/>
</dbReference>
<dbReference type="EMBL" id="VOIH02000007">
    <property type="protein sequence ID" value="KAF3441131.1"/>
    <property type="molecule type" value="Genomic_DNA"/>
</dbReference>
<evidence type="ECO:0000313" key="5">
    <source>
        <dbReference type="Proteomes" id="UP000796880"/>
    </source>
</evidence>
<protein>
    <recommendedName>
        <fullName evidence="6">Glycosyltransferase</fullName>
    </recommendedName>
</protein>
<proteinExistence type="inferred from homology"/>
<dbReference type="FunFam" id="3.40.50.2000:FF:000047">
    <property type="entry name" value="Glycosyltransferase"/>
    <property type="match status" value="1"/>
</dbReference>
<dbReference type="AlphaFoldDB" id="A0A8K0GWW1"/>